<reference evidence="1 2" key="1">
    <citation type="journal article" date="2023" name="ACS Omega">
        <title>Identification of the Neoaspergillic Acid Biosynthesis Gene Cluster by Establishing an In Vitro CRISPR-Ribonucleoprotein Genetic System in Aspergillus melleus.</title>
        <authorList>
            <person name="Yuan B."/>
            <person name="Grau M.F."/>
            <person name="Murata R.M."/>
            <person name="Torok T."/>
            <person name="Venkateswaran K."/>
            <person name="Stajich J.E."/>
            <person name="Wang C.C.C."/>
        </authorList>
    </citation>
    <scope>NUCLEOTIDE SEQUENCE [LARGE SCALE GENOMIC DNA]</scope>
    <source>
        <strain evidence="1 2">IMV 1140</strain>
    </source>
</reference>
<accession>A0ACC3B064</accession>
<comment type="caution">
    <text evidence="1">The sequence shown here is derived from an EMBL/GenBank/DDBJ whole genome shotgun (WGS) entry which is preliminary data.</text>
</comment>
<protein>
    <submittedName>
        <fullName evidence="1">Uncharacterized protein</fullName>
    </submittedName>
</protein>
<name>A0ACC3B064_9EURO</name>
<sequence length="682" mass="76500">MAYDGYQNSSNPYSQMGHANQIDPNEYRPTSYTPPYPSQYGSDRLNMPQPSVPPMSSSPTNHYHHPYQDPNMWQQQQQPPPPPPSQPPHTGRINDAVNSAFNNQADNSNYLPPEVLSQITATVIQQLKETGLNNLQGDQQSSYPPPRPPKPWSPAATNSVPSEAPPSPSLGIHNPSPTPTPNPAHEGTNFPRPPSAGYSGVPRFHRPSPAPVERRDSPASQTSDHSHRMESRPKIPPREEDATVTELTTLEKIWGKLFENGKPTERLGQFLRGIAVHLIEAYPPENTLVITPEKMQKFYEDTKVSADPYPWHDIFDDRTSSISRLFREVEAEHHLVQNNLNERPDIPGLTPRGFERWATLMIRAHPEKEYERLKKAVLNMPISNPDNKKERFPKEIPRRLFPETPVLPLREEVDQFIIKHCGVDLPPITDEEVKLAAAHRHKPSTSSSVSGTESASVSERERKPKPYQASVSAVVDDDHEDKEIPPQPIERQRKPYTAQPGGGKNYEEKKTSGHRHTQSFSGGSIPKESLGGHGHKQSDAYGQDPLYSRGASRPFGGRSRSPSRVNASDYRHSESDLLQSNSGLYGTSPGGYYGSGAGTLTGDILEDNRRRRELEREDEDLRLYESLREREKEREKSKYNDHFPARSNWSNDEDFYRGMLGGQGGGPVGGSSGYDYKSYGFK</sequence>
<keyword evidence="2" id="KW-1185">Reference proteome</keyword>
<dbReference type="Proteomes" id="UP001177260">
    <property type="component" value="Unassembled WGS sequence"/>
</dbReference>
<evidence type="ECO:0000313" key="1">
    <source>
        <dbReference type="EMBL" id="KAK1143474.1"/>
    </source>
</evidence>
<proteinExistence type="predicted"/>
<organism evidence="1 2">
    <name type="scientific">Aspergillus melleus</name>
    <dbReference type="NCBI Taxonomy" id="138277"/>
    <lineage>
        <taxon>Eukaryota</taxon>
        <taxon>Fungi</taxon>
        <taxon>Dikarya</taxon>
        <taxon>Ascomycota</taxon>
        <taxon>Pezizomycotina</taxon>
        <taxon>Eurotiomycetes</taxon>
        <taxon>Eurotiomycetidae</taxon>
        <taxon>Eurotiales</taxon>
        <taxon>Aspergillaceae</taxon>
        <taxon>Aspergillus</taxon>
        <taxon>Aspergillus subgen. Circumdati</taxon>
    </lineage>
</organism>
<evidence type="ECO:0000313" key="2">
    <source>
        <dbReference type="Proteomes" id="UP001177260"/>
    </source>
</evidence>
<gene>
    <name evidence="1" type="ORF">N8T08_006280</name>
</gene>
<dbReference type="EMBL" id="JAOPJF010000039">
    <property type="protein sequence ID" value="KAK1143474.1"/>
    <property type="molecule type" value="Genomic_DNA"/>
</dbReference>